<reference evidence="1" key="1">
    <citation type="submission" date="2013-12" db="EMBL/GenBank/DDBJ databases">
        <title>A Varibaculum cambriense genome reconstructed from a premature infant gut community with otherwise low bacterial novelty that shifts toward anaerobic metabolism during the third week of life.</title>
        <authorList>
            <person name="Brown C.T."/>
            <person name="Sharon I."/>
            <person name="Thomas B.C."/>
            <person name="Castelle C.J."/>
            <person name="Morowitz M.J."/>
            <person name="Banfield J.F."/>
        </authorList>
    </citation>
    <scope>NUCLEOTIDE SEQUENCE</scope>
</reference>
<dbReference type="AlphaFoldDB" id="W1X7B0"/>
<feature type="non-terminal residue" evidence="1">
    <location>
        <position position="1"/>
    </location>
</feature>
<gene>
    <name evidence="1" type="ORF">Q604_UNBC17860G0001</name>
</gene>
<organism evidence="1">
    <name type="scientific">human gut metagenome</name>
    <dbReference type="NCBI Taxonomy" id="408170"/>
    <lineage>
        <taxon>unclassified sequences</taxon>
        <taxon>metagenomes</taxon>
        <taxon>organismal metagenomes</taxon>
    </lineage>
</organism>
<evidence type="ECO:0000313" key="1">
    <source>
        <dbReference type="EMBL" id="ETJ25310.1"/>
    </source>
</evidence>
<name>W1X7B0_9ZZZZ</name>
<accession>W1X7B0</accession>
<comment type="caution">
    <text evidence="1">The sequence shown here is derived from an EMBL/GenBank/DDBJ whole genome shotgun (WGS) entry which is preliminary data.</text>
</comment>
<sequence>TTRTSVGIVFTKEFKGAIRYLKKGYTDESIPKNTDKNNANE</sequence>
<dbReference type="EMBL" id="AZMM01017860">
    <property type="protein sequence ID" value="ETJ25310.1"/>
    <property type="molecule type" value="Genomic_DNA"/>
</dbReference>
<proteinExistence type="predicted"/>
<protein>
    <submittedName>
        <fullName evidence="1">Uncharacterized protein</fullName>
    </submittedName>
</protein>